<dbReference type="NCBIfam" id="TIGR03083">
    <property type="entry name" value="maleylpyruvate isomerase family mycothiol-dependent enzyme"/>
    <property type="match status" value="1"/>
</dbReference>
<keyword evidence="2" id="KW-0413">Isomerase</keyword>
<proteinExistence type="predicted"/>
<name>A0A939PPF8_9ACTN</name>
<comment type="caution">
    <text evidence="2">The sequence shown here is derived from an EMBL/GenBank/DDBJ whole genome shotgun (WGS) entry which is preliminary data.</text>
</comment>
<dbReference type="SUPFAM" id="SSF109854">
    <property type="entry name" value="DinB/YfiT-like putative metalloenzymes"/>
    <property type="match status" value="1"/>
</dbReference>
<dbReference type="GO" id="GO:0046872">
    <property type="term" value="F:metal ion binding"/>
    <property type="evidence" value="ECO:0007669"/>
    <property type="project" value="InterPro"/>
</dbReference>
<keyword evidence="3" id="KW-1185">Reference proteome</keyword>
<gene>
    <name evidence="2" type="ORF">J4573_42380</name>
</gene>
<feature type="domain" description="Mycothiol-dependent maleylpyruvate isomerase metal-binding" evidence="1">
    <location>
        <begin position="16"/>
        <end position="152"/>
    </location>
</feature>
<organism evidence="2 3">
    <name type="scientific">Actinomadura barringtoniae</name>
    <dbReference type="NCBI Taxonomy" id="1427535"/>
    <lineage>
        <taxon>Bacteria</taxon>
        <taxon>Bacillati</taxon>
        <taxon>Actinomycetota</taxon>
        <taxon>Actinomycetes</taxon>
        <taxon>Streptosporangiales</taxon>
        <taxon>Thermomonosporaceae</taxon>
        <taxon>Actinomadura</taxon>
    </lineage>
</organism>
<dbReference type="Pfam" id="PF11716">
    <property type="entry name" value="MDMPI_N"/>
    <property type="match status" value="1"/>
</dbReference>
<evidence type="ECO:0000313" key="2">
    <source>
        <dbReference type="EMBL" id="MBO2453798.1"/>
    </source>
</evidence>
<reference evidence="2" key="1">
    <citation type="submission" date="2021-03" db="EMBL/GenBank/DDBJ databases">
        <authorList>
            <person name="Kanchanasin P."/>
            <person name="Saeng-In P."/>
            <person name="Phongsopitanun W."/>
            <person name="Yuki M."/>
            <person name="Kudo T."/>
            <person name="Ohkuma M."/>
            <person name="Tanasupawat S."/>
        </authorList>
    </citation>
    <scope>NUCLEOTIDE SEQUENCE</scope>
    <source>
        <strain evidence="2">GKU 128</strain>
    </source>
</reference>
<protein>
    <submittedName>
        <fullName evidence="2">Maleylpyruvate isomerase family mycothiol-dependent enzyme</fullName>
    </submittedName>
</protein>
<dbReference type="InterPro" id="IPR017517">
    <property type="entry name" value="Maleyloyr_isom"/>
</dbReference>
<dbReference type="Proteomes" id="UP000669179">
    <property type="component" value="Unassembled WGS sequence"/>
</dbReference>
<evidence type="ECO:0000259" key="1">
    <source>
        <dbReference type="Pfam" id="PF11716"/>
    </source>
</evidence>
<dbReference type="GO" id="GO:0016853">
    <property type="term" value="F:isomerase activity"/>
    <property type="evidence" value="ECO:0007669"/>
    <property type="project" value="UniProtKB-KW"/>
</dbReference>
<dbReference type="EMBL" id="JAGEOJ010000022">
    <property type="protein sequence ID" value="MBO2453798.1"/>
    <property type="molecule type" value="Genomic_DNA"/>
</dbReference>
<sequence>MGQTTLRDLNPFDILDTEFARLDTYFAGLGDAAWNRPSRCEGWTVRDVLAHLAGEELYNRACLDDDLDRLFALLDREGIKDLGTFNDWCVDARRKRTVGYVLDEWREGNADTRRRMRARGADAMLTTMAGPYPVGLQAFHYASEYATHGDDVGVPIGPDEEEARADWRARVAVFVLDEQGSALVASPISGGYRIEADGMTAELSTADFIAASTRRLPADHPLGDGLRRALVCLA</sequence>
<evidence type="ECO:0000313" key="3">
    <source>
        <dbReference type="Proteomes" id="UP000669179"/>
    </source>
</evidence>
<dbReference type="InterPro" id="IPR024344">
    <property type="entry name" value="MDMPI_metal-binding"/>
</dbReference>
<dbReference type="InterPro" id="IPR034660">
    <property type="entry name" value="DinB/YfiT-like"/>
</dbReference>
<dbReference type="AlphaFoldDB" id="A0A939PPF8"/>
<accession>A0A939PPF8</accession>
<dbReference type="Gene3D" id="1.20.120.450">
    <property type="entry name" value="dinb family like domain"/>
    <property type="match status" value="1"/>
</dbReference>
<dbReference type="RefSeq" id="WP_208261816.1">
    <property type="nucleotide sequence ID" value="NZ_JAGEOJ010000022.1"/>
</dbReference>